<dbReference type="Pfam" id="PF00313">
    <property type="entry name" value="CSD"/>
    <property type="match status" value="1"/>
</dbReference>
<dbReference type="SMART" id="SM00357">
    <property type="entry name" value="CSP"/>
    <property type="match status" value="1"/>
</dbReference>
<reference evidence="2" key="1">
    <citation type="submission" date="2021-01" db="EMBL/GenBank/DDBJ databases">
        <authorList>
            <person name="Corre E."/>
            <person name="Pelletier E."/>
            <person name="Niang G."/>
            <person name="Scheremetjew M."/>
            <person name="Finn R."/>
            <person name="Kale V."/>
            <person name="Holt S."/>
            <person name="Cochrane G."/>
            <person name="Meng A."/>
            <person name="Brown T."/>
            <person name="Cohen L."/>
        </authorList>
    </citation>
    <scope>NUCLEOTIDE SEQUENCE</scope>
    <source>
        <strain evidence="2">CCMP1795</strain>
    </source>
</reference>
<name>A0A7S3XIE3_OXYMA</name>
<dbReference type="PANTHER" id="PTHR46565">
    <property type="entry name" value="COLD SHOCK DOMAIN PROTEIN 2"/>
    <property type="match status" value="1"/>
</dbReference>
<proteinExistence type="predicted"/>
<dbReference type="InterPro" id="IPR019844">
    <property type="entry name" value="CSD_CS"/>
</dbReference>
<dbReference type="InterPro" id="IPR002059">
    <property type="entry name" value="CSP_DNA-bd"/>
</dbReference>
<protein>
    <recommendedName>
        <fullName evidence="1">CSD domain-containing protein</fullName>
    </recommendedName>
</protein>
<evidence type="ECO:0000313" key="2">
    <source>
        <dbReference type="EMBL" id="CAE0616423.1"/>
    </source>
</evidence>
<dbReference type="PROSITE" id="PS00352">
    <property type="entry name" value="CSD_1"/>
    <property type="match status" value="1"/>
</dbReference>
<dbReference type="Gene3D" id="2.40.50.140">
    <property type="entry name" value="Nucleic acid-binding proteins"/>
    <property type="match status" value="1"/>
</dbReference>
<dbReference type="PROSITE" id="PS51857">
    <property type="entry name" value="CSD_2"/>
    <property type="match status" value="1"/>
</dbReference>
<dbReference type="InterPro" id="IPR011129">
    <property type="entry name" value="CSD"/>
</dbReference>
<dbReference type="InterPro" id="IPR012340">
    <property type="entry name" value="NA-bd_OB-fold"/>
</dbReference>
<feature type="domain" description="CSD" evidence="1">
    <location>
        <begin position="1"/>
        <end position="59"/>
    </location>
</feature>
<gene>
    <name evidence="2" type="ORF">OMAR00292_LOCUS2299</name>
</gene>
<accession>A0A7S3XIE3</accession>
<evidence type="ECO:0000259" key="1">
    <source>
        <dbReference type="PROSITE" id="PS51857"/>
    </source>
</evidence>
<dbReference type="CDD" id="cd04458">
    <property type="entry name" value="CSP_CDS"/>
    <property type="match status" value="1"/>
</dbReference>
<dbReference type="EMBL" id="HBIT01004799">
    <property type="protein sequence ID" value="CAE0616423.1"/>
    <property type="molecule type" value="Transcribed_RNA"/>
</dbReference>
<dbReference type="GO" id="GO:0003676">
    <property type="term" value="F:nucleic acid binding"/>
    <property type="evidence" value="ECO:0007669"/>
    <property type="project" value="InterPro"/>
</dbReference>
<dbReference type="PANTHER" id="PTHR46565:SF20">
    <property type="entry name" value="COLD SHOCK DOMAIN-CONTAINING PROTEIN 4"/>
    <property type="match status" value="1"/>
</dbReference>
<organism evidence="2">
    <name type="scientific">Oxyrrhis marina</name>
    <name type="common">Dinoflagellate</name>
    <dbReference type="NCBI Taxonomy" id="2969"/>
    <lineage>
        <taxon>Eukaryota</taxon>
        <taxon>Sar</taxon>
        <taxon>Alveolata</taxon>
        <taxon>Dinophyceae</taxon>
        <taxon>Oxyrrhinales</taxon>
        <taxon>Oxyrrhinaceae</taxon>
        <taxon>Oxyrrhis</taxon>
    </lineage>
</organism>
<dbReference type="AlphaFoldDB" id="A0A7S3XIE3"/>
<sequence>MWNELKGFGFITPEDESGDLFVHRTSLVGCAALAEGDKVTFRQVFDPHKQKYRADQVSGGTGVPIAPQALMHHRPVPLGGKGMLRPPQPNFLSGGTYGMGSIFGGSVEPITAGGAASSEGVKVAKAEPY</sequence>
<dbReference type="SUPFAM" id="SSF50249">
    <property type="entry name" value="Nucleic acid-binding proteins"/>
    <property type="match status" value="1"/>
</dbReference>